<feature type="region of interest" description="Disordered" evidence="1">
    <location>
        <begin position="1"/>
        <end position="45"/>
    </location>
</feature>
<evidence type="ECO:0000313" key="3">
    <source>
        <dbReference type="Proteomes" id="UP000595437"/>
    </source>
</evidence>
<name>A0A7T8K888_CALRO</name>
<proteinExistence type="predicted"/>
<sequence length="61" mass="6989">RIIDHHHQRDFFESEESKPKFSNPDSITALKRKAPSHNPTSSSHGLFNKYGRSCNLIHLSS</sequence>
<dbReference type="EMBL" id="CP045896">
    <property type="protein sequence ID" value="QQP49868.1"/>
    <property type="molecule type" value="Genomic_DNA"/>
</dbReference>
<reference evidence="3" key="1">
    <citation type="submission" date="2021-01" db="EMBL/GenBank/DDBJ databases">
        <title>Caligus Genome Assembly.</title>
        <authorList>
            <person name="Gallardo-Escarate C."/>
        </authorList>
    </citation>
    <scope>NUCLEOTIDE SEQUENCE [LARGE SCALE GENOMIC DNA]</scope>
</reference>
<evidence type="ECO:0000256" key="1">
    <source>
        <dbReference type="SAM" id="MobiDB-lite"/>
    </source>
</evidence>
<organism evidence="2 3">
    <name type="scientific">Caligus rogercresseyi</name>
    <name type="common">Sea louse</name>
    <dbReference type="NCBI Taxonomy" id="217165"/>
    <lineage>
        <taxon>Eukaryota</taxon>
        <taxon>Metazoa</taxon>
        <taxon>Ecdysozoa</taxon>
        <taxon>Arthropoda</taxon>
        <taxon>Crustacea</taxon>
        <taxon>Multicrustacea</taxon>
        <taxon>Hexanauplia</taxon>
        <taxon>Copepoda</taxon>
        <taxon>Siphonostomatoida</taxon>
        <taxon>Caligidae</taxon>
        <taxon>Caligus</taxon>
    </lineage>
</organism>
<keyword evidence="3" id="KW-1185">Reference proteome</keyword>
<feature type="compositionally biased region" description="Basic and acidic residues" evidence="1">
    <location>
        <begin position="1"/>
        <end position="19"/>
    </location>
</feature>
<protein>
    <submittedName>
        <fullName evidence="2">Uncharacterized protein</fullName>
    </submittedName>
</protein>
<gene>
    <name evidence="2" type="ORF">FKW44_010678</name>
</gene>
<accession>A0A7T8K888</accession>
<feature type="non-terminal residue" evidence="2">
    <location>
        <position position="1"/>
    </location>
</feature>
<evidence type="ECO:0000313" key="2">
    <source>
        <dbReference type="EMBL" id="QQP49868.1"/>
    </source>
</evidence>
<dbReference type="AlphaFoldDB" id="A0A7T8K888"/>
<dbReference type="Proteomes" id="UP000595437">
    <property type="component" value="Chromosome 7"/>
</dbReference>